<dbReference type="InParanoid" id="A0A3Q7HMM7"/>
<keyword evidence="3" id="KW-1185">Reference proteome</keyword>
<reference evidence="2" key="2">
    <citation type="submission" date="2019-01" db="UniProtKB">
        <authorList>
            <consortium name="EnsemblPlants"/>
        </authorList>
    </citation>
    <scope>IDENTIFICATION</scope>
    <source>
        <strain evidence="2">cv. Heinz 1706</strain>
    </source>
</reference>
<name>A0A3Q7HMM7_SOLLC</name>
<dbReference type="Gramene" id="Solyc08g023515.1.1">
    <property type="protein sequence ID" value="Solyc08g023515.1.1"/>
    <property type="gene ID" value="Solyc08g023515.1"/>
</dbReference>
<proteinExistence type="predicted"/>
<dbReference type="EnsemblPlants" id="Solyc08g023515.1.1">
    <property type="protein sequence ID" value="Solyc08g023515.1.1"/>
    <property type="gene ID" value="Solyc08g023515.1"/>
</dbReference>
<dbReference type="PANTHER" id="PTHR11439">
    <property type="entry name" value="GAG-POL-RELATED RETROTRANSPOSON"/>
    <property type="match status" value="1"/>
</dbReference>
<protein>
    <recommendedName>
        <fullName evidence="4">GAG-pre-integrase domain-containing protein</fullName>
    </recommendedName>
</protein>
<feature type="region of interest" description="Disordered" evidence="1">
    <location>
        <begin position="1"/>
        <end position="38"/>
    </location>
</feature>
<dbReference type="PANTHER" id="PTHR11439:SF455">
    <property type="entry name" value="RLK (RECEPTOR-LIKE PROTEIN KINASE) 8, PUTATIVE-RELATED"/>
    <property type="match status" value="1"/>
</dbReference>
<dbReference type="AlphaFoldDB" id="A0A3Q7HMM7"/>
<organism evidence="2">
    <name type="scientific">Solanum lycopersicum</name>
    <name type="common">Tomato</name>
    <name type="synonym">Lycopersicon esculentum</name>
    <dbReference type="NCBI Taxonomy" id="4081"/>
    <lineage>
        <taxon>Eukaryota</taxon>
        <taxon>Viridiplantae</taxon>
        <taxon>Streptophyta</taxon>
        <taxon>Embryophyta</taxon>
        <taxon>Tracheophyta</taxon>
        <taxon>Spermatophyta</taxon>
        <taxon>Magnoliopsida</taxon>
        <taxon>eudicotyledons</taxon>
        <taxon>Gunneridae</taxon>
        <taxon>Pentapetalae</taxon>
        <taxon>asterids</taxon>
        <taxon>lamiids</taxon>
        <taxon>Solanales</taxon>
        <taxon>Solanaceae</taxon>
        <taxon>Solanoideae</taxon>
        <taxon>Solaneae</taxon>
        <taxon>Solanum</taxon>
        <taxon>Solanum subgen. Lycopersicon</taxon>
    </lineage>
</organism>
<dbReference type="Proteomes" id="UP000004994">
    <property type="component" value="Chromosome 8"/>
</dbReference>
<reference evidence="2" key="1">
    <citation type="journal article" date="2012" name="Nature">
        <title>The tomato genome sequence provides insights into fleshy fruit evolution.</title>
        <authorList>
            <consortium name="Tomato Genome Consortium"/>
        </authorList>
    </citation>
    <scope>NUCLEOTIDE SEQUENCE [LARGE SCALE GENOMIC DNA]</scope>
    <source>
        <strain evidence="2">cv. Heinz 1706</strain>
    </source>
</reference>
<evidence type="ECO:0000313" key="2">
    <source>
        <dbReference type="EnsemblPlants" id="Solyc08g023515.1.1"/>
    </source>
</evidence>
<accession>A0A3Q7HMM7</accession>
<evidence type="ECO:0008006" key="4">
    <source>
        <dbReference type="Google" id="ProtNLM"/>
    </source>
</evidence>
<sequence>MSEGSHLGTGSYNSRNGPGPKNSPLSGSHERKNSDASQICDRNNHTTLKCFYRWDYSYQAADELSQALAATNFQNTDDTLSGLKLKEVLVVPKINKNLLSVSKLAKDNCCTLEFDETNFVVKDKKTRTLLAKGTKRNGLYALEDNYLYALTAAHDWNMSDNMWHTRLGHPTTPLSPKHGLHEAVGSLVEASFYRMIVGILQYLTLTRPDITNAVNLASQFMLYGYSNVDWGGCTTTRRSTTSYSIYLGANCISWTSKKQSTVARSSAEAKYRALVSTASEMT</sequence>
<evidence type="ECO:0000256" key="1">
    <source>
        <dbReference type="SAM" id="MobiDB-lite"/>
    </source>
</evidence>
<dbReference type="STRING" id="4081.A0A3Q7HMM7"/>
<dbReference type="CDD" id="cd09272">
    <property type="entry name" value="RNase_HI_RT_Ty1"/>
    <property type="match status" value="1"/>
</dbReference>
<evidence type="ECO:0000313" key="3">
    <source>
        <dbReference type="Proteomes" id="UP000004994"/>
    </source>
</evidence>